<accession>A0ABP0R9Y6</accession>
<evidence type="ECO:0000313" key="2">
    <source>
        <dbReference type="Proteomes" id="UP001642484"/>
    </source>
</evidence>
<sequence length="266" mass="30492">MARLLVSKVLSIVKDKDAYQWSKVKMLHLVCDCGPHFRSREGFAFFLHDLVKDWKVNVTLHFLGEQHGKGPVDRLFGWTCAWIEAFLQDRPIYGLQDLLACYRAGAQEMVNTDPPRPKFHIAKFDPGVTRPETRTYFQCPNLLITRTYCLKAVATPRSIRLTNNVFSDAQGEEIGNWEIEPRTMNEDDVESKTWRRTFWSGEKSWESTGPKPGEVNELVRRFSSQKHLEPPTPPEANDSVDLLLSKAAARLQNAALKKKRQAKALH</sequence>
<gene>
    <name evidence="1" type="ORF">CCMP2556_LOCUS45844</name>
</gene>
<comment type="caution">
    <text evidence="1">The sequence shown here is derived from an EMBL/GenBank/DDBJ whole genome shotgun (WGS) entry which is preliminary data.</text>
</comment>
<feature type="non-terminal residue" evidence="1">
    <location>
        <position position="266"/>
    </location>
</feature>
<dbReference type="EMBL" id="CAXAMN010025596">
    <property type="protein sequence ID" value="CAK9096415.1"/>
    <property type="molecule type" value="Genomic_DNA"/>
</dbReference>
<evidence type="ECO:0000313" key="1">
    <source>
        <dbReference type="EMBL" id="CAK9096415.1"/>
    </source>
</evidence>
<keyword evidence="2" id="KW-1185">Reference proteome</keyword>
<reference evidence="1 2" key="1">
    <citation type="submission" date="2024-02" db="EMBL/GenBank/DDBJ databases">
        <authorList>
            <person name="Chen Y."/>
            <person name="Shah S."/>
            <person name="Dougan E. K."/>
            <person name="Thang M."/>
            <person name="Chan C."/>
        </authorList>
    </citation>
    <scope>NUCLEOTIDE SEQUENCE [LARGE SCALE GENOMIC DNA]</scope>
</reference>
<proteinExistence type="predicted"/>
<dbReference type="Proteomes" id="UP001642484">
    <property type="component" value="Unassembled WGS sequence"/>
</dbReference>
<name>A0ABP0R9Y6_9DINO</name>
<evidence type="ECO:0008006" key="3">
    <source>
        <dbReference type="Google" id="ProtNLM"/>
    </source>
</evidence>
<organism evidence="1 2">
    <name type="scientific">Durusdinium trenchii</name>
    <dbReference type="NCBI Taxonomy" id="1381693"/>
    <lineage>
        <taxon>Eukaryota</taxon>
        <taxon>Sar</taxon>
        <taxon>Alveolata</taxon>
        <taxon>Dinophyceae</taxon>
        <taxon>Suessiales</taxon>
        <taxon>Symbiodiniaceae</taxon>
        <taxon>Durusdinium</taxon>
    </lineage>
</organism>
<protein>
    <recommendedName>
        <fullName evidence="3">Integrase catalytic domain-containing protein</fullName>
    </recommendedName>
</protein>